<comment type="caution">
    <text evidence="1">The sequence shown here is derived from an EMBL/GenBank/DDBJ whole genome shotgun (WGS) entry which is preliminary data.</text>
</comment>
<proteinExistence type="predicted"/>
<accession>A0ABP9F7V0</accession>
<keyword evidence="2" id="KW-1185">Reference proteome</keyword>
<dbReference type="Gene3D" id="3.40.50.2000">
    <property type="entry name" value="Glycogen Phosphorylase B"/>
    <property type="match status" value="2"/>
</dbReference>
<dbReference type="Proteomes" id="UP001501521">
    <property type="component" value="Unassembled WGS sequence"/>
</dbReference>
<evidence type="ECO:0008006" key="3">
    <source>
        <dbReference type="Google" id="ProtNLM"/>
    </source>
</evidence>
<gene>
    <name evidence="1" type="ORF">GCM10025789_11200</name>
</gene>
<protein>
    <recommendedName>
        <fullName evidence="3">Glycosyltransferase subfamily 4-like N-terminal domain-containing protein</fullName>
    </recommendedName>
</protein>
<evidence type="ECO:0000313" key="1">
    <source>
        <dbReference type="EMBL" id="GAA4895464.1"/>
    </source>
</evidence>
<organism evidence="1 2">
    <name type="scientific">Tessaracoccus lubricantis</name>
    <dbReference type="NCBI Taxonomy" id="545543"/>
    <lineage>
        <taxon>Bacteria</taxon>
        <taxon>Bacillati</taxon>
        <taxon>Actinomycetota</taxon>
        <taxon>Actinomycetes</taxon>
        <taxon>Propionibacteriales</taxon>
        <taxon>Propionibacteriaceae</taxon>
        <taxon>Tessaracoccus</taxon>
    </lineage>
</organism>
<dbReference type="RefSeq" id="WP_345580244.1">
    <property type="nucleotide sequence ID" value="NZ_BAABLV010000018.1"/>
</dbReference>
<sequence>MTLYSPVVFTDDPAVAAQSLARGWRVVSRHPDNPQVIRLTGNPVLCGIPQPTMNIATGSLDATSTPVWNYVLNWLGQHVPRPLPVVAPNDWLTELALWAAGSRGWPFGVLLTEQPVLSPQAIALMTAAEGFFIPDAGVGEAFTRSWPAPVRELEDATLVDVSPPSPVPNRKALEGVTRVLLVAYYGGPSPTVGVQRVNYWFEQMEELSGGTVTVDYAVATPWPDAPGHVHRVPDLWTGNLVVNGSPLGPAATTLLEDGLNRPYPYTRQVAGFWTWALERYFTPRDDEYDVVILSGNPYPYFDFAAFARRTWHARVILDYRDPFVGNPRHKWGAEARKDAEYLEAGWNLDADVVTVVNQGCKDVTVRGSAQTRIEIVPNGFDERVASPPLFDREPGSPVRFSHAGQIYRITPPDSLLKAIAGTDMEFHQIGAPQAEDFGAHVVLHPRVPREEALRLLSATDCGVTFVGESGIETPTKMFDYLALGLDVLILHRDKLEGTAMWDMLHGVDGVYWVHDDVDSVREFLTTYEPRRHRDPDRAAPFMRRSSTLRLIELVRELGDHSFTPPESLRAIAER</sequence>
<name>A0ABP9F7V0_9ACTN</name>
<reference evidence="2" key="1">
    <citation type="journal article" date="2019" name="Int. J. Syst. Evol. Microbiol.">
        <title>The Global Catalogue of Microorganisms (GCM) 10K type strain sequencing project: providing services to taxonomists for standard genome sequencing and annotation.</title>
        <authorList>
            <consortium name="The Broad Institute Genomics Platform"/>
            <consortium name="The Broad Institute Genome Sequencing Center for Infectious Disease"/>
            <person name="Wu L."/>
            <person name="Ma J."/>
        </authorList>
    </citation>
    <scope>NUCLEOTIDE SEQUENCE [LARGE SCALE GENOMIC DNA]</scope>
    <source>
        <strain evidence="2">JCM 19125</strain>
    </source>
</reference>
<dbReference type="EMBL" id="BAABLV010000018">
    <property type="protein sequence ID" value="GAA4895464.1"/>
    <property type="molecule type" value="Genomic_DNA"/>
</dbReference>
<evidence type="ECO:0000313" key="2">
    <source>
        <dbReference type="Proteomes" id="UP001501521"/>
    </source>
</evidence>
<dbReference type="SUPFAM" id="SSF53756">
    <property type="entry name" value="UDP-Glycosyltransferase/glycogen phosphorylase"/>
    <property type="match status" value="1"/>
</dbReference>